<dbReference type="AlphaFoldDB" id="A0A1B2IUG2"/>
<dbReference type="Proteomes" id="UP000093267">
    <property type="component" value="Chromosome"/>
</dbReference>
<dbReference type="STRING" id="240427.AYR62_03000"/>
<proteinExistence type="predicted"/>
<dbReference type="KEGG" id="lpd:AYR62_03000"/>
<evidence type="ECO:0000256" key="1">
    <source>
        <dbReference type="SAM" id="Phobius"/>
    </source>
</evidence>
<keyword evidence="1" id="KW-0472">Membrane</keyword>
<evidence type="ECO:0000313" key="3">
    <source>
        <dbReference type="EMBL" id="ANZ65694.1"/>
    </source>
</evidence>
<dbReference type="PANTHER" id="PTHR22916">
    <property type="entry name" value="GLYCOSYLTRANSFERASE"/>
    <property type="match status" value="1"/>
</dbReference>
<reference evidence="3 4" key="1">
    <citation type="submission" date="2016-03" db="EMBL/GenBank/DDBJ databases">
        <title>Pediococcus and Lactobacillus from brewery environment - whole genome sequencing and assembly.</title>
        <authorList>
            <person name="Behr J."/>
            <person name="Geissler A.J."/>
            <person name="Vogel R.F."/>
        </authorList>
    </citation>
    <scope>NUCLEOTIDE SEQUENCE [LARGE SCALE GENOMIC DNA]</scope>
    <source>
        <strain evidence="3 4">TMW 1.1995</strain>
    </source>
</reference>
<keyword evidence="4" id="KW-1185">Reference proteome</keyword>
<feature type="domain" description="Glycosyltransferase 2-like" evidence="2">
    <location>
        <begin position="7"/>
        <end position="167"/>
    </location>
</feature>
<keyword evidence="1" id="KW-1133">Transmembrane helix</keyword>
<dbReference type="Pfam" id="PF00535">
    <property type="entry name" value="Glycos_transf_2"/>
    <property type="match status" value="1"/>
</dbReference>
<dbReference type="GO" id="GO:0016758">
    <property type="term" value="F:hexosyltransferase activity"/>
    <property type="evidence" value="ECO:0007669"/>
    <property type="project" value="UniProtKB-ARBA"/>
</dbReference>
<dbReference type="InterPro" id="IPR029044">
    <property type="entry name" value="Nucleotide-diphossugar_trans"/>
</dbReference>
<evidence type="ECO:0000259" key="2">
    <source>
        <dbReference type="Pfam" id="PF00535"/>
    </source>
</evidence>
<dbReference type="PANTHER" id="PTHR22916:SF3">
    <property type="entry name" value="UDP-GLCNAC:BETAGAL BETA-1,3-N-ACETYLGLUCOSAMINYLTRANSFERASE-LIKE PROTEIN 1"/>
    <property type="match status" value="1"/>
</dbReference>
<dbReference type="RefSeq" id="WP_065900762.1">
    <property type="nucleotide sequence ID" value="NZ_CP014915.1"/>
</dbReference>
<evidence type="ECO:0000313" key="4">
    <source>
        <dbReference type="Proteomes" id="UP000093267"/>
    </source>
</evidence>
<accession>A0A1B2IUG2</accession>
<sequence length="327" mass="37384">MNKPTISVIMSVYNETISSINEAVNSILMQKFTDLEFIIVNDSPSRVDVQRYLKKLSLTDDRVILIKNNRNSGLVSSLNNGLKVARGRFIARMDADDVSCLHRLDVEMDIIRRGYDFVGTSAREIDTKNITVGKRIMPIEGDISSAQQIRTNNFIIHSSTLIRKSSLDFLDGYRQIPSCEDYDLWSRLLLSGFTGYVTKKILLDYRIRDSGVTSSNKLLMDVSASIVRQGILKCNTLEKYDKLVNPKEIGMKYNKFPLRSSLFRHAYNTGSNKYEDCSRTFKNNHSFKAAIALISTLILYPLNIKKIFFALRVRVEKISPKRKNKEL</sequence>
<organism evidence="3 4">
    <name type="scientific">Secundilactobacillus paracollinoides</name>
    <dbReference type="NCBI Taxonomy" id="240427"/>
    <lineage>
        <taxon>Bacteria</taxon>
        <taxon>Bacillati</taxon>
        <taxon>Bacillota</taxon>
        <taxon>Bacilli</taxon>
        <taxon>Lactobacillales</taxon>
        <taxon>Lactobacillaceae</taxon>
        <taxon>Secundilactobacillus</taxon>
    </lineage>
</organism>
<dbReference type="InterPro" id="IPR001173">
    <property type="entry name" value="Glyco_trans_2-like"/>
</dbReference>
<feature type="transmembrane region" description="Helical" evidence="1">
    <location>
        <begin position="287"/>
        <end position="304"/>
    </location>
</feature>
<keyword evidence="1" id="KW-0812">Transmembrane</keyword>
<gene>
    <name evidence="3" type="ORF">AYR63_00060</name>
</gene>
<name>A0A1B2IUG2_9LACO</name>
<protein>
    <recommendedName>
        <fullName evidence="2">Glycosyltransferase 2-like domain-containing protein</fullName>
    </recommendedName>
</protein>
<dbReference type="EMBL" id="CP014924">
    <property type="protein sequence ID" value="ANZ65694.1"/>
    <property type="molecule type" value="Genomic_DNA"/>
</dbReference>
<dbReference type="SUPFAM" id="SSF53448">
    <property type="entry name" value="Nucleotide-diphospho-sugar transferases"/>
    <property type="match status" value="1"/>
</dbReference>
<dbReference type="Gene3D" id="3.90.550.10">
    <property type="entry name" value="Spore Coat Polysaccharide Biosynthesis Protein SpsA, Chain A"/>
    <property type="match status" value="1"/>
</dbReference>